<evidence type="ECO:0000313" key="3">
    <source>
        <dbReference type="Proteomes" id="UP001497623"/>
    </source>
</evidence>
<dbReference type="EMBL" id="CAXKWB010045841">
    <property type="protein sequence ID" value="CAL4162891.1"/>
    <property type="molecule type" value="Genomic_DNA"/>
</dbReference>
<feature type="non-terminal residue" evidence="2">
    <location>
        <position position="227"/>
    </location>
</feature>
<evidence type="ECO:0000256" key="1">
    <source>
        <dbReference type="ARBA" id="ARBA00001947"/>
    </source>
</evidence>
<keyword evidence="3" id="KW-1185">Reference proteome</keyword>
<organism evidence="2 3">
    <name type="scientific">Meganyctiphanes norvegica</name>
    <name type="common">Northern krill</name>
    <name type="synonym">Thysanopoda norvegica</name>
    <dbReference type="NCBI Taxonomy" id="48144"/>
    <lineage>
        <taxon>Eukaryota</taxon>
        <taxon>Metazoa</taxon>
        <taxon>Ecdysozoa</taxon>
        <taxon>Arthropoda</taxon>
        <taxon>Crustacea</taxon>
        <taxon>Multicrustacea</taxon>
        <taxon>Malacostraca</taxon>
        <taxon>Eumalacostraca</taxon>
        <taxon>Eucarida</taxon>
        <taxon>Euphausiacea</taxon>
        <taxon>Euphausiidae</taxon>
        <taxon>Meganyctiphanes</taxon>
    </lineage>
</organism>
<dbReference type="PANTHER" id="PTHR12756:SF11">
    <property type="entry name" value="CYTOSOLIC CARBOXYPEPTIDASE 1"/>
    <property type="match status" value="1"/>
</dbReference>
<dbReference type="InterPro" id="IPR050821">
    <property type="entry name" value="Cytosolic_carboxypeptidase"/>
</dbReference>
<protein>
    <submittedName>
        <fullName evidence="2">Uncharacterized protein</fullName>
    </submittedName>
</protein>
<sequence>MVAIGVCEVLLCSNNYIWPEGQQKIVRLKIKGLSQRLVGCLCQPVKKLWARDNLKRRESRTLPPKPPNYGQNSTSNYVGLIKCRIYCKLDGYVLQKNVWTKGPARQLWASSNQAILYHPTFVLLPKLASNLMTTFSLSDCHFQIERGREATARVAVWRQFGIPMSYTMEASTCGCDQGPYKNCHLSPRLLLESGDGFCIALSHLLSPAQTLLSQLSMDSESDNSYGD</sequence>
<evidence type="ECO:0000313" key="2">
    <source>
        <dbReference type="EMBL" id="CAL4162891.1"/>
    </source>
</evidence>
<dbReference type="Gene3D" id="3.40.630.10">
    <property type="entry name" value="Zn peptidases"/>
    <property type="match status" value="1"/>
</dbReference>
<dbReference type="Proteomes" id="UP001497623">
    <property type="component" value="Unassembled WGS sequence"/>
</dbReference>
<accession>A0AAV2S8T6</accession>
<comment type="caution">
    <text evidence="2">The sequence shown here is derived from an EMBL/GenBank/DDBJ whole genome shotgun (WGS) entry which is preliminary data.</text>
</comment>
<name>A0AAV2S8T6_MEGNR</name>
<dbReference type="AlphaFoldDB" id="A0AAV2S8T6"/>
<comment type="cofactor">
    <cofactor evidence="1">
        <name>Zn(2+)</name>
        <dbReference type="ChEBI" id="CHEBI:29105"/>
    </cofactor>
</comment>
<gene>
    <name evidence="2" type="ORF">MNOR_LOCUS32899</name>
</gene>
<dbReference type="PANTHER" id="PTHR12756">
    <property type="entry name" value="CYTOSOLIC CARBOXYPEPTIDASE"/>
    <property type="match status" value="1"/>
</dbReference>
<proteinExistence type="predicted"/>
<reference evidence="2 3" key="1">
    <citation type="submission" date="2024-05" db="EMBL/GenBank/DDBJ databases">
        <authorList>
            <person name="Wallberg A."/>
        </authorList>
    </citation>
    <scope>NUCLEOTIDE SEQUENCE [LARGE SCALE GENOMIC DNA]</scope>
</reference>